<accession>A0A177MVH5</accession>
<dbReference type="AlphaFoldDB" id="A0A177MVH5"/>
<dbReference type="RefSeq" id="WP_064006810.1">
    <property type="nucleotide sequence ID" value="NZ_LUUG01000033.1"/>
</dbReference>
<proteinExistence type="predicted"/>
<dbReference type="EMBL" id="LUUG01000033">
    <property type="protein sequence ID" value="OAI09243.1"/>
    <property type="molecule type" value="Genomic_DNA"/>
</dbReference>
<gene>
    <name evidence="1" type="ORF">A1332_05990</name>
</gene>
<evidence type="ECO:0000313" key="2">
    <source>
        <dbReference type="Proteomes" id="UP000078090"/>
    </source>
</evidence>
<reference evidence="1 2" key="1">
    <citation type="submission" date="2016-03" db="EMBL/GenBank/DDBJ databases">
        <authorList>
            <person name="Ploux O."/>
        </authorList>
    </citation>
    <scope>NUCLEOTIDE SEQUENCE [LARGE SCALE GENOMIC DNA]</scope>
    <source>
        <strain evidence="1 2">R-45363</strain>
    </source>
</reference>
<comment type="caution">
    <text evidence="1">The sequence shown here is derived from an EMBL/GenBank/DDBJ whole genome shotgun (WGS) entry which is preliminary data.</text>
</comment>
<sequence length="66" mass="6950">MNKITLKLLFEAGLLISVAIATVVCKSGLGPTAEILSFAPPKESIQRKGGPDAAFFLRYSDLNGVA</sequence>
<organism evidence="1 2">
    <name type="scientific">Methylomonas methanica</name>
    <dbReference type="NCBI Taxonomy" id="421"/>
    <lineage>
        <taxon>Bacteria</taxon>
        <taxon>Pseudomonadati</taxon>
        <taxon>Pseudomonadota</taxon>
        <taxon>Gammaproteobacteria</taxon>
        <taxon>Methylococcales</taxon>
        <taxon>Methylococcaceae</taxon>
        <taxon>Methylomonas</taxon>
    </lineage>
</organism>
<protein>
    <submittedName>
        <fullName evidence="1">Uncharacterized protein</fullName>
    </submittedName>
</protein>
<dbReference type="Proteomes" id="UP000078090">
    <property type="component" value="Unassembled WGS sequence"/>
</dbReference>
<evidence type="ECO:0000313" key="1">
    <source>
        <dbReference type="EMBL" id="OAI09243.1"/>
    </source>
</evidence>
<dbReference type="OrthoDB" id="5574413at2"/>
<name>A0A177MVH5_METMH</name>